<feature type="domain" description="ABC transmembrane type-1" evidence="9">
    <location>
        <begin position="103"/>
        <end position="294"/>
    </location>
</feature>
<evidence type="ECO:0000256" key="7">
    <source>
        <dbReference type="RuleBase" id="RU363032"/>
    </source>
</evidence>
<dbReference type="InterPro" id="IPR050366">
    <property type="entry name" value="BP-dependent_transpt_permease"/>
</dbReference>
<keyword evidence="2 7" id="KW-0813">Transport</keyword>
<dbReference type="Pfam" id="PF00528">
    <property type="entry name" value="BPD_transp_1"/>
    <property type="match status" value="1"/>
</dbReference>
<feature type="transmembrane region" description="Helical" evidence="7">
    <location>
        <begin position="142"/>
        <end position="159"/>
    </location>
</feature>
<gene>
    <name evidence="10" type="ORF">BU204_20770</name>
</gene>
<sequence>MTQFEAPEPLVEETTEAPAIKGGRRRTGQIRDIWKRFRRNKLAVVGLAVVGFLMVIAILQPFISPYDPMEQNLLNTRKPPSGNHFFGTDILGRDMFSGILYGVKLAMIVGWSVMVLSLIVGVALGAIAGFRGKAVDSIIMRVTDIVLAFPSLIGAILVVQIFGNGIWQVIIALVLLSWPTAARLMRGSTLSLRESEYVEAARSIGASDTRIVTRHVLPNAIAPTLIYSFSHIGVAIVAMASLAFLGIGVPADIPEWGTMIADAVPSLNVEGESHMWIFPSLAIVVTTLAFAFVADGLRDSIDPKLR</sequence>
<keyword evidence="5 7" id="KW-1133">Transmembrane helix</keyword>
<comment type="similarity">
    <text evidence="7">Belongs to the binding-protein-dependent transport system permease family.</text>
</comment>
<reference evidence="10 11" key="1">
    <citation type="submission" date="2016-12" db="EMBL/GenBank/DDBJ databases">
        <title>The draft genome sequence of Actinophytocola sp. 11-183.</title>
        <authorList>
            <person name="Wang W."/>
            <person name="Yuan L."/>
        </authorList>
    </citation>
    <scope>NUCLEOTIDE SEQUENCE [LARGE SCALE GENOMIC DNA]</scope>
    <source>
        <strain evidence="10 11">11-183</strain>
    </source>
</reference>
<dbReference type="InterPro" id="IPR035906">
    <property type="entry name" value="MetI-like_sf"/>
</dbReference>
<feature type="transmembrane region" description="Helical" evidence="7">
    <location>
        <begin position="105"/>
        <end position="130"/>
    </location>
</feature>
<feature type="transmembrane region" description="Helical" evidence="7">
    <location>
        <begin position="42"/>
        <end position="63"/>
    </location>
</feature>
<dbReference type="PANTHER" id="PTHR43386">
    <property type="entry name" value="OLIGOPEPTIDE TRANSPORT SYSTEM PERMEASE PROTEIN APPC"/>
    <property type="match status" value="1"/>
</dbReference>
<dbReference type="PROSITE" id="PS50928">
    <property type="entry name" value="ABC_TM1"/>
    <property type="match status" value="1"/>
</dbReference>
<keyword evidence="4 7" id="KW-0812">Transmembrane</keyword>
<evidence type="ECO:0000256" key="1">
    <source>
        <dbReference type="ARBA" id="ARBA00004651"/>
    </source>
</evidence>
<evidence type="ECO:0000256" key="6">
    <source>
        <dbReference type="ARBA" id="ARBA00023136"/>
    </source>
</evidence>
<comment type="subcellular location">
    <subcellularLocation>
        <location evidence="1 7">Cell membrane</location>
        <topology evidence="1 7">Multi-pass membrane protein</topology>
    </subcellularLocation>
</comment>
<dbReference type="Pfam" id="PF12911">
    <property type="entry name" value="OppC_N"/>
    <property type="match status" value="1"/>
</dbReference>
<evidence type="ECO:0000256" key="2">
    <source>
        <dbReference type="ARBA" id="ARBA00022448"/>
    </source>
</evidence>
<dbReference type="Proteomes" id="UP000185596">
    <property type="component" value="Unassembled WGS sequence"/>
</dbReference>
<feature type="transmembrane region" description="Helical" evidence="7">
    <location>
        <begin position="276"/>
        <end position="297"/>
    </location>
</feature>
<dbReference type="STRING" id="1912961.BU204_20770"/>
<evidence type="ECO:0000256" key="8">
    <source>
        <dbReference type="SAM" id="MobiDB-lite"/>
    </source>
</evidence>
<dbReference type="InterPro" id="IPR025966">
    <property type="entry name" value="OppC_N"/>
</dbReference>
<dbReference type="PANTHER" id="PTHR43386:SF1">
    <property type="entry name" value="D,D-DIPEPTIDE TRANSPORT SYSTEM PERMEASE PROTEIN DDPC-RELATED"/>
    <property type="match status" value="1"/>
</dbReference>
<organism evidence="10 11">
    <name type="scientific">Actinophytocola xanthii</name>
    <dbReference type="NCBI Taxonomy" id="1912961"/>
    <lineage>
        <taxon>Bacteria</taxon>
        <taxon>Bacillati</taxon>
        <taxon>Actinomycetota</taxon>
        <taxon>Actinomycetes</taxon>
        <taxon>Pseudonocardiales</taxon>
        <taxon>Pseudonocardiaceae</taxon>
    </lineage>
</organism>
<feature type="region of interest" description="Disordered" evidence="8">
    <location>
        <begin position="1"/>
        <end position="23"/>
    </location>
</feature>
<dbReference type="SUPFAM" id="SSF161098">
    <property type="entry name" value="MetI-like"/>
    <property type="match status" value="1"/>
</dbReference>
<keyword evidence="6 7" id="KW-0472">Membrane</keyword>
<feature type="transmembrane region" description="Helical" evidence="7">
    <location>
        <begin position="165"/>
        <end position="185"/>
    </location>
</feature>
<dbReference type="GO" id="GO:0055085">
    <property type="term" value="P:transmembrane transport"/>
    <property type="evidence" value="ECO:0007669"/>
    <property type="project" value="InterPro"/>
</dbReference>
<proteinExistence type="inferred from homology"/>
<feature type="transmembrane region" description="Helical" evidence="7">
    <location>
        <begin position="224"/>
        <end position="249"/>
    </location>
</feature>
<accession>A0A1Q8CMU7</accession>
<dbReference type="AlphaFoldDB" id="A0A1Q8CMU7"/>
<evidence type="ECO:0000256" key="4">
    <source>
        <dbReference type="ARBA" id="ARBA00022692"/>
    </source>
</evidence>
<evidence type="ECO:0000256" key="5">
    <source>
        <dbReference type="ARBA" id="ARBA00022989"/>
    </source>
</evidence>
<dbReference type="GO" id="GO:0005886">
    <property type="term" value="C:plasma membrane"/>
    <property type="evidence" value="ECO:0007669"/>
    <property type="project" value="UniProtKB-SubCell"/>
</dbReference>
<protein>
    <submittedName>
        <fullName evidence="10">Peptide ABC transporter permease</fullName>
    </submittedName>
</protein>
<keyword evidence="3" id="KW-1003">Cell membrane</keyword>
<evidence type="ECO:0000259" key="9">
    <source>
        <dbReference type="PROSITE" id="PS50928"/>
    </source>
</evidence>
<dbReference type="Gene3D" id="1.10.3720.10">
    <property type="entry name" value="MetI-like"/>
    <property type="match status" value="1"/>
</dbReference>
<dbReference type="InterPro" id="IPR000515">
    <property type="entry name" value="MetI-like"/>
</dbReference>
<dbReference type="CDD" id="cd06261">
    <property type="entry name" value="TM_PBP2"/>
    <property type="match status" value="1"/>
</dbReference>
<evidence type="ECO:0000256" key="3">
    <source>
        <dbReference type="ARBA" id="ARBA00022475"/>
    </source>
</evidence>
<name>A0A1Q8CMU7_9PSEU</name>
<comment type="caution">
    <text evidence="10">The sequence shown here is derived from an EMBL/GenBank/DDBJ whole genome shotgun (WGS) entry which is preliminary data.</text>
</comment>
<dbReference type="EMBL" id="MSIE01000038">
    <property type="protein sequence ID" value="OLF15683.1"/>
    <property type="molecule type" value="Genomic_DNA"/>
</dbReference>
<keyword evidence="11" id="KW-1185">Reference proteome</keyword>
<evidence type="ECO:0000313" key="11">
    <source>
        <dbReference type="Proteomes" id="UP000185596"/>
    </source>
</evidence>
<evidence type="ECO:0000313" key="10">
    <source>
        <dbReference type="EMBL" id="OLF15683.1"/>
    </source>
</evidence>